<sequence length="109" mass="11429">MPARLNIDDALAAQAAVLSVSGVASMHAGRHGEVAMLYPHERVVGLKPLHRGGADGLEVHVVADISAGRNLNELADDVRHQVQTVTGMSLIDVTVGDISESFQPDNTPA</sequence>
<dbReference type="EMBL" id="CP126969">
    <property type="protein sequence ID" value="WIM68078.1"/>
    <property type="molecule type" value="Genomic_DNA"/>
</dbReference>
<dbReference type="RefSeq" id="WP_284825401.1">
    <property type="nucleotide sequence ID" value="NZ_CP126969.1"/>
</dbReference>
<evidence type="ECO:0000313" key="2">
    <source>
        <dbReference type="Proteomes" id="UP001225598"/>
    </source>
</evidence>
<evidence type="ECO:0008006" key="3">
    <source>
        <dbReference type="Google" id="ProtNLM"/>
    </source>
</evidence>
<protein>
    <recommendedName>
        <fullName evidence="3">Asp23/Gls24 family envelope stress response protein</fullName>
    </recommendedName>
</protein>
<reference evidence="1 2" key="1">
    <citation type="submission" date="2023-05" db="EMBL/GenBank/DDBJ databases">
        <title>Corynebacterium suedekumii sp. nov. and Corynebacterium breve sp. nov. isolated from raw cow's milk.</title>
        <authorList>
            <person name="Baer M.K."/>
            <person name="Mehl L."/>
            <person name="Hellmuth R."/>
            <person name="Marke G."/>
            <person name="Lipski A."/>
        </authorList>
    </citation>
    <scope>NUCLEOTIDE SEQUENCE [LARGE SCALE GENOMIC DNA]</scope>
    <source>
        <strain evidence="1 2">R4</strain>
    </source>
</reference>
<keyword evidence="2" id="KW-1185">Reference proteome</keyword>
<accession>A0ABY8VHF8</accession>
<evidence type="ECO:0000313" key="1">
    <source>
        <dbReference type="EMBL" id="WIM68078.1"/>
    </source>
</evidence>
<proteinExistence type="predicted"/>
<name>A0ABY8VHF8_9CORY</name>
<gene>
    <name evidence="1" type="ORF">QP027_01385</name>
</gene>
<dbReference type="Proteomes" id="UP001225598">
    <property type="component" value="Chromosome"/>
</dbReference>
<organism evidence="1 2">
    <name type="scientific">Corynebacterium breve</name>
    <dbReference type="NCBI Taxonomy" id="3049799"/>
    <lineage>
        <taxon>Bacteria</taxon>
        <taxon>Bacillati</taxon>
        <taxon>Actinomycetota</taxon>
        <taxon>Actinomycetes</taxon>
        <taxon>Mycobacteriales</taxon>
        <taxon>Corynebacteriaceae</taxon>
        <taxon>Corynebacterium</taxon>
    </lineage>
</organism>